<dbReference type="InterPro" id="IPR026960">
    <property type="entry name" value="RVT-Znf"/>
</dbReference>
<organism evidence="2 3">
    <name type="scientific">Hibiscus sabdariffa</name>
    <name type="common">roselle</name>
    <dbReference type="NCBI Taxonomy" id="183260"/>
    <lineage>
        <taxon>Eukaryota</taxon>
        <taxon>Viridiplantae</taxon>
        <taxon>Streptophyta</taxon>
        <taxon>Embryophyta</taxon>
        <taxon>Tracheophyta</taxon>
        <taxon>Spermatophyta</taxon>
        <taxon>Magnoliopsida</taxon>
        <taxon>eudicotyledons</taxon>
        <taxon>Gunneridae</taxon>
        <taxon>Pentapetalae</taxon>
        <taxon>rosids</taxon>
        <taxon>malvids</taxon>
        <taxon>Malvales</taxon>
        <taxon>Malvaceae</taxon>
        <taxon>Malvoideae</taxon>
        <taxon>Hibiscus</taxon>
    </lineage>
</organism>
<accession>A0ABR2ESF1</accession>
<proteinExistence type="predicted"/>
<feature type="domain" description="Reverse transcriptase zinc-binding" evidence="1">
    <location>
        <begin position="56"/>
        <end position="116"/>
    </location>
</feature>
<evidence type="ECO:0000313" key="2">
    <source>
        <dbReference type="EMBL" id="KAK8564954.1"/>
    </source>
</evidence>
<evidence type="ECO:0000259" key="1">
    <source>
        <dbReference type="Pfam" id="PF13966"/>
    </source>
</evidence>
<reference evidence="2 3" key="1">
    <citation type="journal article" date="2024" name="G3 (Bethesda)">
        <title>Genome assembly of Hibiscus sabdariffa L. provides insights into metabolisms of medicinal natural products.</title>
        <authorList>
            <person name="Kim T."/>
        </authorList>
    </citation>
    <scope>NUCLEOTIDE SEQUENCE [LARGE SCALE GENOMIC DNA]</scope>
    <source>
        <strain evidence="2">TK-2024</strain>
        <tissue evidence="2">Old leaves</tissue>
    </source>
</reference>
<protein>
    <recommendedName>
        <fullName evidence="1">Reverse transcriptase zinc-binding domain-containing protein</fullName>
    </recommendedName>
</protein>
<gene>
    <name evidence="2" type="ORF">V6N12_058530</name>
</gene>
<evidence type="ECO:0000313" key="3">
    <source>
        <dbReference type="Proteomes" id="UP001472677"/>
    </source>
</evidence>
<name>A0ABR2ESF1_9ROSI</name>
<dbReference type="Proteomes" id="UP001472677">
    <property type="component" value="Unassembled WGS sequence"/>
</dbReference>
<keyword evidence="3" id="KW-1185">Reference proteome</keyword>
<sequence length="116" mass="13091">MSESPPSVGFTPVSVMVSSDRDWNWHLGWLWNGGHDFSVNLGYDVRAHYSSAFGDGLWKIIHKFRGLERMKSFLWLVCKGCVLANSKRVRRHIASLAACVACGAVVEDLDHLLWQC</sequence>
<dbReference type="EMBL" id="JBBPBM010000010">
    <property type="protein sequence ID" value="KAK8564954.1"/>
    <property type="molecule type" value="Genomic_DNA"/>
</dbReference>
<dbReference type="Pfam" id="PF13966">
    <property type="entry name" value="zf-RVT"/>
    <property type="match status" value="1"/>
</dbReference>
<comment type="caution">
    <text evidence="2">The sequence shown here is derived from an EMBL/GenBank/DDBJ whole genome shotgun (WGS) entry which is preliminary data.</text>
</comment>